<name>A0A0R3S9K5_HYMDI</name>
<reference evidence="6 7" key="2">
    <citation type="submission" date="2018-11" db="EMBL/GenBank/DDBJ databases">
        <authorList>
            <consortium name="Pathogen Informatics"/>
        </authorList>
    </citation>
    <scope>NUCLEOTIDE SEQUENCE [LARGE SCALE GENOMIC DNA]</scope>
</reference>
<organism evidence="8">
    <name type="scientific">Hymenolepis diminuta</name>
    <name type="common">Rat tapeworm</name>
    <dbReference type="NCBI Taxonomy" id="6216"/>
    <lineage>
        <taxon>Eukaryota</taxon>
        <taxon>Metazoa</taxon>
        <taxon>Spiralia</taxon>
        <taxon>Lophotrochozoa</taxon>
        <taxon>Platyhelminthes</taxon>
        <taxon>Cestoda</taxon>
        <taxon>Eucestoda</taxon>
        <taxon>Cyclophyllidea</taxon>
        <taxon>Hymenolepididae</taxon>
        <taxon>Hymenolepis</taxon>
    </lineage>
</organism>
<proteinExistence type="predicted"/>
<dbReference type="Pfam" id="PF00097">
    <property type="entry name" value="zf-C3HC4"/>
    <property type="match status" value="1"/>
</dbReference>
<dbReference type="AlphaFoldDB" id="A0A0R3S9K5"/>
<dbReference type="SMART" id="SM00184">
    <property type="entry name" value="RING"/>
    <property type="match status" value="1"/>
</dbReference>
<evidence type="ECO:0000256" key="2">
    <source>
        <dbReference type="ARBA" id="ARBA00022771"/>
    </source>
</evidence>
<dbReference type="InterPro" id="IPR001841">
    <property type="entry name" value="Znf_RING"/>
</dbReference>
<sequence length="208" mass="23625">MNVPSFDDFAYNVSSTATEIAHETSDNLKKSINLENHVNSTSYSELKEMTQISTTSILSQRVLGFRQFFVLYQEIKRFSQLPTTTINNSIKPISDETCLLCCDACPSSILPCGHNFCRKCIDAWFKASFKLPSERSEYFSSSRRSQSYSELKNRQQCPLCRGPCPRSKEAWDFLDCPDPSECRNEMASVLLNLIFNAGSPLRDSESHK</sequence>
<dbReference type="SUPFAM" id="SSF57850">
    <property type="entry name" value="RING/U-box"/>
    <property type="match status" value="1"/>
</dbReference>
<keyword evidence="3" id="KW-0862">Zinc</keyword>
<evidence type="ECO:0000256" key="1">
    <source>
        <dbReference type="ARBA" id="ARBA00022723"/>
    </source>
</evidence>
<dbReference type="EMBL" id="UYSG01000144">
    <property type="protein sequence ID" value="VDL18402.1"/>
    <property type="molecule type" value="Genomic_DNA"/>
</dbReference>
<feature type="domain" description="RING-type" evidence="5">
    <location>
        <begin position="98"/>
        <end position="161"/>
    </location>
</feature>
<keyword evidence="1" id="KW-0479">Metal-binding</keyword>
<dbReference type="Gene3D" id="3.30.40.10">
    <property type="entry name" value="Zinc/RING finger domain, C3HC4 (zinc finger)"/>
    <property type="match status" value="1"/>
</dbReference>
<dbReference type="PROSITE" id="PS50089">
    <property type="entry name" value="ZF_RING_2"/>
    <property type="match status" value="1"/>
</dbReference>
<reference evidence="8" key="1">
    <citation type="submission" date="2017-02" db="UniProtKB">
        <authorList>
            <consortium name="WormBaseParasite"/>
        </authorList>
    </citation>
    <scope>IDENTIFICATION</scope>
</reference>
<dbReference type="PROSITE" id="PS00518">
    <property type="entry name" value="ZF_RING_1"/>
    <property type="match status" value="1"/>
</dbReference>
<dbReference type="InterPro" id="IPR018957">
    <property type="entry name" value="Znf_C3HC4_RING-type"/>
</dbReference>
<dbReference type="STRING" id="6216.A0A0R3S9K5"/>
<evidence type="ECO:0000313" key="7">
    <source>
        <dbReference type="Proteomes" id="UP000274504"/>
    </source>
</evidence>
<dbReference type="GO" id="GO:0008270">
    <property type="term" value="F:zinc ion binding"/>
    <property type="evidence" value="ECO:0007669"/>
    <property type="project" value="UniProtKB-KW"/>
</dbReference>
<dbReference type="InterPro" id="IPR013083">
    <property type="entry name" value="Znf_RING/FYVE/PHD"/>
</dbReference>
<dbReference type="OrthoDB" id="1630758at2759"/>
<dbReference type="InterPro" id="IPR017907">
    <property type="entry name" value="Znf_RING_CS"/>
</dbReference>
<evidence type="ECO:0000256" key="3">
    <source>
        <dbReference type="ARBA" id="ARBA00022833"/>
    </source>
</evidence>
<dbReference type="WBParaSite" id="HDID_0000094001-mRNA-1">
    <property type="protein sequence ID" value="HDID_0000094001-mRNA-1"/>
    <property type="gene ID" value="HDID_0000094001"/>
</dbReference>
<evidence type="ECO:0000313" key="6">
    <source>
        <dbReference type="EMBL" id="VDL18402.1"/>
    </source>
</evidence>
<protein>
    <submittedName>
        <fullName evidence="8">RING-type domain-containing protein</fullName>
    </submittedName>
</protein>
<accession>A0A0R3S9K5</accession>
<evidence type="ECO:0000256" key="4">
    <source>
        <dbReference type="PROSITE-ProRule" id="PRU00175"/>
    </source>
</evidence>
<dbReference type="Proteomes" id="UP000274504">
    <property type="component" value="Unassembled WGS sequence"/>
</dbReference>
<gene>
    <name evidence="6" type="ORF">HDID_LOCUS941</name>
</gene>
<evidence type="ECO:0000259" key="5">
    <source>
        <dbReference type="PROSITE" id="PS50089"/>
    </source>
</evidence>
<evidence type="ECO:0000313" key="8">
    <source>
        <dbReference type="WBParaSite" id="HDID_0000094001-mRNA-1"/>
    </source>
</evidence>
<keyword evidence="2 4" id="KW-0863">Zinc-finger</keyword>